<evidence type="ECO:0000256" key="2">
    <source>
        <dbReference type="ARBA" id="ARBA00023268"/>
    </source>
</evidence>
<dbReference type="PANTHER" id="PTHR43775">
    <property type="entry name" value="FATTY ACID SYNTHASE"/>
    <property type="match status" value="1"/>
</dbReference>
<feature type="non-terminal residue" evidence="4">
    <location>
        <position position="135"/>
    </location>
</feature>
<comment type="caution">
    <text evidence="4">The sequence shown here is derived from an EMBL/GenBank/DDBJ whole genome shotgun (WGS) entry which is preliminary data.</text>
</comment>
<dbReference type="InterPro" id="IPR016035">
    <property type="entry name" value="Acyl_Trfase/lysoPLipase"/>
</dbReference>
<dbReference type="AlphaFoldDB" id="A0A6B3CBT9"/>
<evidence type="ECO:0000256" key="1">
    <source>
        <dbReference type="ARBA" id="ARBA00022679"/>
    </source>
</evidence>
<dbReference type="Pfam" id="PF00698">
    <property type="entry name" value="Acyl_transf_1"/>
    <property type="match status" value="1"/>
</dbReference>
<dbReference type="Gene3D" id="3.40.366.10">
    <property type="entry name" value="Malonyl-Coenzyme A Acyl Carrier Protein, domain 2"/>
    <property type="match status" value="1"/>
</dbReference>
<dbReference type="EMBL" id="JAAGLU010000906">
    <property type="protein sequence ID" value="NEC93510.1"/>
    <property type="molecule type" value="Genomic_DNA"/>
</dbReference>
<organism evidence="4">
    <name type="scientific">Streptomyces sp. SID12501</name>
    <dbReference type="NCBI Taxonomy" id="2706042"/>
    <lineage>
        <taxon>Bacteria</taxon>
        <taxon>Bacillati</taxon>
        <taxon>Actinomycetota</taxon>
        <taxon>Actinomycetes</taxon>
        <taxon>Kitasatosporales</taxon>
        <taxon>Streptomycetaceae</taxon>
        <taxon>Streptomyces</taxon>
    </lineage>
</organism>
<dbReference type="InterPro" id="IPR001227">
    <property type="entry name" value="Ac_transferase_dom_sf"/>
</dbReference>
<proteinExistence type="predicted"/>
<dbReference type="GO" id="GO:0006633">
    <property type="term" value="P:fatty acid biosynthetic process"/>
    <property type="evidence" value="ECO:0007669"/>
    <property type="project" value="TreeGrafter"/>
</dbReference>
<keyword evidence="4" id="KW-0012">Acyltransferase</keyword>
<dbReference type="RefSeq" id="WP_164325471.1">
    <property type="nucleotide sequence ID" value="NZ_JAAGLU010000906.1"/>
</dbReference>
<reference evidence="4" key="1">
    <citation type="submission" date="2020-01" db="EMBL/GenBank/DDBJ databases">
        <title>Insect and environment-associated Actinomycetes.</title>
        <authorList>
            <person name="Currrie C."/>
            <person name="Chevrette M."/>
            <person name="Carlson C."/>
            <person name="Stubbendieck R."/>
            <person name="Wendt-Pienkowski E."/>
        </authorList>
    </citation>
    <scope>NUCLEOTIDE SEQUENCE</scope>
    <source>
        <strain evidence="4">SID12501</strain>
    </source>
</reference>
<name>A0A6B3CBT9_9ACTN</name>
<dbReference type="SMART" id="SM00827">
    <property type="entry name" value="PKS_AT"/>
    <property type="match status" value="1"/>
</dbReference>
<sequence>MDDMLDAFREAAEAVRYAPPVIPIVSNLTGASVTAEEICTADYWVRHVREAVRFRDGIRGLAALGVTTFIEVGPGGVLTALAQDCLGDEDGATDAVFVPTLRADRPEPAAFAAAVARAHVHGIRVDWSAVFAGRS</sequence>
<keyword evidence="2" id="KW-0511">Multifunctional enzyme</keyword>
<feature type="non-terminal residue" evidence="4">
    <location>
        <position position="1"/>
    </location>
</feature>
<keyword evidence="1 4" id="KW-0808">Transferase</keyword>
<accession>A0A6B3CBT9</accession>
<dbReference type="GO" id="GO:0004312">
    <property type="term" value="F:fatty acid synthase activity"/>
    <property type="evidence" value="ECO:0007669"/>
    <property type="project" value="TreeGrafter"/>
</dbReference>
<dbReference type="PANTHER" id="PTHR43775:SF51">
    <property type="entry name" value="INACTIVE PHENOLPHTHIOCEROL SYNTHESIS POLYKETIDE SYNTHASE TYPE I PKS1-RELATED"/>
    <property type="match status" value="1"/>
</dbReference>
<dbReference type="InterPro" id="IPR014043">
    <property type="entry name" value="Acyl_transferase_dom"/>
</dbReference>
<feature type="domain" description="Malonyl-CoA:ACP transacylase (MAT)" evidence="3">
    <location>
        <begin position="1"/>
        <end position="105"/>
    </location>
</feature>
<dbReference type="InterPro" id="IPR050091">
    <property type="entry name" value="PKS_NRPS_Biosynth_Enz"/>
</dbReference>
<dbReference type="Gene3D" id="3.30.70.3290">
    <property type="match status" value="1"/>
</dbReference>
<evidence type="ECO:0000313" key="4">
    <source>
        <dbReference type="EMBL" id="NEC93510.1"/>
    </source>
</evidence>
<protein>
    <submittedName>
        <fullName evidence="4">Acyltransferase domain-containing protein</fullName>
    </submittedName>
</protein>
<dbReference type="SUPFAM" id="SSF52151">
    <property type="entry name" value="FabD/lysophospholipase-like"/>
    <property type="match status" value="1"/>
</dbReference>
<gene>
    <name evidence="4" type="ORF">G3I71_49080</name>
</gene>
<evidence type="ECO:0000259" key="3">
    <source>
        <dbReference type="SMART" id="SM00827"/>
    </source>
</evidence>